<sequence length="67" mass="7478">MPVPCSILAMAPCPCSLSYRKWPPLCCCRPKAHRLARCLDPPSWSQRTECRQQLRESAKGGHGAKIV</sequence>
<keyword evidence="2" id="KW-1185">Reference proteome</keyword>
<gene>
    <name evidence="1" type="ORF">UPYG_G00349620</name>
</gene>
<accession>A0ABD0VY61</accession>
<dbReference type="AlphaFoldDB" id="A0ABD0VY61"/>
<comment type="caution">
    <text evidence="1">The sequence shown here is derived from an EMBL/GenBank/DDBJ whole genome shotgun (WGS) entry which is preliminary data.</text>
</comment>
<protein>
    <submittedName>
        <fullName evidence="1">Uncharacterized protein</fullName>
    </submittedName>
</protein>
<dbReference type="EMBL" id="JAGEUA010000011">
    <property type="protein sequence ID" value="KAL0963094.1"/>
    <property type="molecule type" value="Genomic_DNA"/>
</dbReference>
<reference evidence="1 2" key="1">
    <citation type="submission" date="2024-06" db="EMBL/GenBank/DDBJ databases">
        <authorList>
            <person name="Pan Q."/>
            <person name="Wen M."/>
            <person name="Jouanno E."/>
            <person name="Zahm M."/>
            <person name="Klopp C."/>
            <person name="Cabau C."/>
            <person name="Louis A."/>
            <person name="Berthelot C."/>
            <person name="Parey E."/>
            <person name="Roest Crollius H."/>
            <person name="Montfort J."/>
            <person name="Robinson-Rechavi M."/>
            <person name="Bouchez O."/>
            <person name="Lampietro C."/>
            <person name="Lopez Roques C."/>
            <person name="Donnadieu C."/>
            <person name="Postlethwait J."/>
            <person name="Bobe J."/>
            <person name="Verreycken H."/>
            <person name="Guiguen Y."/>
        </authorList>
    </citation>
    <scope>NUCLEOTIDE SEQUENCE [LARGE SCALE GENOMIC DNA]</scope>
    <source>
        <strain evidence="1">Up_M1</strain>
        <tissue evidence="1">Testis</tissue>
    </source>
</reference>
<proteinExistence type="predicted"/>
<dbReference type="Proteomes" id="UP001557470">
    <property type="component" value="Unassembled WGS sequence"/>
</dbReference>
<name>A0ABD0VY61_UMBPY</name>
<evidence type="ECO:0000313" key="2">
    <source>
        <dbReference type="Proteomes" id="UP001557470"/>
    </source>
</evidence>
<evidence type="ECO:0000313" key="1">
    <source>
        <dbReference type="EMBL" id="KAL0963094.1"/>
    </source>
</evidence>
<organism evidence="1 2">
    <name type="scientific">Umbra pygmaea</name>
    <name type="common">Eastern mudminnow</name>
    <dbReference type="NCBI Taxonomy" id="75934"/>
    <lineage>
        <taxon>Eukaryota</taxon>
        <taxon>Metazoa</taxon>
        <taxon>Chordata</taxon>
        <taxon>Craniata</taxon>
        <taxon>Vertebrata</taxon>
        <taxon>Euteleostomi</taxon>
        <taxon>Actinopterygii</taxon>
        <taxon>Neopterygii</taxon>
        <taxon>Teleostei</taxon>
        <taxon>Protacanthopterygii</taxon>
        <taxon>Esociformes</taxon>
        <taxon>Umbridae</taxon>
        <taxon>Umbra</taxon>
    </lineage>
</organism>